<evidence type="ECO:0000313" key="3">
    <source>
        <dbReference type="EMBL" id="CAH0374619.1"/>
    </source>
</evidence>
<dbReference type="EMBL" id="CAKKNE010000004">
    <property type="protein sequence ID" value="CAH0374619.1"/>
    <property type="molecule type" value="Genomic_DNA"/>
</dbReference>
<dbReference type="AlphaFoldDB" id="A0A7S4A5L4"/>
<organism evidence="2">
    <name type="scientific">Pelagomonas calceolata</name>
    <dbReference type="NCBI Taxonomy" id="35677"/>
    <lineage>
        <taxon>Eukaryota</taxon>
        <taxon>Sar</taxon>
        <taxon>Stramenopiles</taxon>
        <taxon>Ochrophyta</taxon>
        <taxon>Pelagophyceae</taxon>
        <taxon>Pelagomonadales</taxon>
        <taxon>Pelagomonadaceae</taxon>
        <taxon>Pelagomonas</taxon>
    </lineage>
</organism>
<reference evidence="3" key="2">
    <citation type="submission" date="2021-11" db="EMBL/GenBank/DDBJ databases">
        <authorList>
            <consortium name="Genoscope - CEA"/>
            <person name="William W."/>
        </authorList>
    </citation>
    <scope>NUCLEOTIDE SEQUENCE</scope>
</reference>
<evidence type="ECO:0000313" key="4">
    <source>
        <dbReference type="Proteomes" id="UP000789595"/>
    </source>
</evidence>
<dbReference type="EMBL" id="HBIW01022886">
    <property type="protein sequence ID" value="CAE0704291.1"/>
    <property type="molecule type" value="Transcribed_RNA"/>
</dbReference>
<accession>A0A7S4A5L4</accession>
<feature type="chain" id="PRO_5036404017" evidence="1">
    <location>
        <begin position="23"/>
        <end position="234"/>
    </location>
</feature>
<name>A0A7S4A5L4_9STRA</name>
<proteinExistence type="predicted"/>
<reference evidence="2" key="1">
    <citation type="submission" date="2021-01" db="EMBL/GenBank/DDBJ databases">
        <authorList>
            <person name="Corre E."/>
            <person name="Pelletier E."/>
            <person name="Niang G."/>
            <person name="Scheremetjew M."/>
            <person name="Finn R."/>
            <person name="Kale V."/>
            <person name="Holt S."/>
            <person name="Cochrane G."/>
            <person name="Meng A."/>
            <person name="Brown T."/>
            <person name="Cohen L."/>
        </authorList>
    </citation>
    <scope>NUCLEOTIDE SEQUENCE</scope>
    <source>
        <strain evidence="2">CCMP1756</strain>
    </source>
</reference>
<gene>
    <name evidence="2" type="ORF">PCAL00307_LOCUS19739</name>
    <name evidence="3" type="ORF">PECAL_4P19160</name>
</gene>
<dbReference type="Proteomes" id="UP000789595">
    <property type="component" value="Unassembled WGS sequence"/>
</dbReference>
<evidence type="ECO:0000313" key="2">
    <source>
        <dbReference type="EMBL" id="CAE0704291.1"/>
    </source>
</evidence>
<sequence length="234" mass="25286">MHTRMGSPTTWGVLLYAIGATAQQPTGLFSDASACGKLSKTCDALASARAVYVHDDGRAHAMGVLPDGTVWTTHGSYDGTSELALDWSHIDGTESRKATWDGDVLRWEGGGEWRRREAGFAAVKVEGDQPFDGVYATEDWDGGLAGLRVVSRRSGRIKGVSVTVVGTDDGVKFFELVGAFRGWPKSSESFFMDFGPIGGVAGWDGIHTFDGSGSLIFPDGERWYKLRDRKEGEL</sequence>
<keyword evidence="1" id="KW-0732">Signal</keyword>
<feature type="signal peptide" evidence="1">
    <location>
        <begin position="1"/>
        <end position="22"/>
    </location>
</feature>
<protein>
    <submittedName>
        <fullName evidence="2">Uncharacterized protein</fullName>
    </submittedName>
</protein>
<evidence type="ECO:0000256" key="1">
    <source>
        <dbReference type="SAM" id="SignalP"/>
    </source>
</evidence>
<keyword evidence="4" id="KW-1185">Reference proteome</keyword>